<dbReference type="InterPro" id="IPR001261">
    <property type="entry name" value="ArgE/DapE_CS"/>
</dbReference>
<dbReference type="SUPFAM" id="SSF55031">
    <property type="entry name" value="Bacterial exopeptidase dimerisation domain"/>
    <property type="match status" value="1"/>
</dbReference>
<dbReference type="InterPro" id="IPR011650">
    <property type="entry name" value="Peptidase_M20_dimer"/>
</dbReference>
<dbReference type="RefSeq" id="WP_340355873.1">
    <property type="nucleotide sequence ID" value="NZ_JBBKZU010000002.1"/>
</dbReference>
<dbReference type="SUPFAM" id="SSF53187">
    <property type="entry name" value="Zn-dependent exopeptidases"/>
    <property type="match status" value="1"/>
</dbReference>
<keyword evidence="8" id="KW-1185">Reference proteome</keyword>
<name>A0ABU8VA70_9BURK</name>
<evidence type="ECO:0000256" key="5">
    <source>
        <dbReference type="SAM" id="SignalP"/>
    </source>
</evidence>
<dbReference type="EMBL" id="JBBKZU010000002">
    <property type="protein sequence ID" value="MEJ8810555.1"/>
    <property type="molecule type" value="Genomic_DNA"/>
</dbReference>
<evidence type="ECO:0000256" key="3">
    <source>
        <dbReference type="ARBA" id="ARBA00022801"/>
    </source>
</evidence>
<reference evidence="7 8" key="1">
    <citation type="submission" date="2024-03" db="EMBL/GenBank/DDBJ databases">
        <title>Novel species of the genus Variovorax.</title>
        <authorList>
            <person name="Liu Q."/>
            <person name="Xin Y.-H."/>
        </authorList>
    </citation>
    <scope>NUCLEOTIDE SEQUENCE [LARGE SCALE GENOMIC DNA]</scope>
    <source>
        <strain evidence="7 8">KACC 18899</strain>
    </source>
</reference>
<proteinExistence type="predicted"/>
<dbReference type="PANTHER" id="PTHR43808:SF17">
    <property type="entry name" value="PEPTIDASE M20"/>
    <property type="match status" value="1"/>
</dbReference>
<dbReference type="Gene3D" id="3.40.630.10">
    <property type="entry name" value="Zn peptidases"/>
    <property type="match status" value="1"/>
</dbReference>
<evidence type="ECO:0000256" key="2">
    <source>
        <dbReference type="ARBA" id="ARBA00022723"/>
    </source>
</evidence>
<feature type="signal peptide" evidence="5">
    <location>
        <begin position="1"/>
        <end position="25"/>
    </location>
</feature>
<keyword evidence="3" id="KW-0378">Hydrolase</keyword>
<evidence type="ECO:0000256" key="4">
    <source>
        <dbReference type="ARBA" id="ARBA00022833"/>
    </source>
</evidence>
<keyword evidence="2" id="KW-0479">Metal-binding</keyword>
<dbReference type="InterPro" id="IPR036264">
    <property type="entry name" value="Bact_exopeptidase_dim_dom"/>
</dbReference>
<organism evidence="7 8">
    <name type="scientific">Variovorax ureilyticus</name>
    <dbReference type="NCBI Taxonomy" id="1836198"/>
    <lineage>
        <taxon>Bacteria</taxon>
        <taxon>Pseudomonadati</taxon>
        <taxon>Pseudomonadota</taxon>
        <taxon>Betaproteobacteria</taxon>
        <taxon>Burkholderiales</taxon>
        <taxon>Comamonadaceae</taxon>
        <taxon>Variovorax</taxon>
    </lineage>
</organism>
<gene>
    <name evidence="7" type="ORF">WKW77_05700</name>
</gene>
<comment type="caution">
    <text evidence="7">The sequence shown here is derived from an EMBL/GenBank/DDBJ whole genome shotgun (WGS) entry which is preliminary data.</text>
</comment>
<evidence type="ECO:0000259" key="6">
    <source>
        <dbReference type="Pfam" id="PF07687"/>
    </source>
</evidence>
<feature type="domain" description="Peptidase M20 dimerisation" evidence="6">
    <location>
        <begin position="228"/>
        <end position="321"/>
    </location>
</feature>
<dbReference type="Pfam" id="PF07687">
    <property type="entry name" value="M20_dimer"/>
    <property type="match status" value="1"/>
</dbReference>
<dbReference type="Pfam" id="PF01546">
    <property type="entry name" value="Peptidase_M20"/>
    <property type="match status" value="1"/>
</dbReference>
<dbReference type="InterPro" id="IPR002933">
    <property type="entry name" value="Peptidase_M20"/>
</dbReference>
<keyword evidence="5" id="KW-0732">Signal</keyword>
<evidence type="ECO:0000256" key="1">
    <source>
        <dbReference type="ARBA" id="ARBA00001947"/>
    </source>
</evidence>
<comment type="cofactor">
    <cofactor evidence="1">
        <name>Zn(2+)</name>
        <dbReference type="ChEBI" id="CHEBI:29105"/>
    </cofactor>
</comment>
<feature type="chain" id="PRO_5045492587" evidence="5">
    <location>
        <begin position="26"/>
        <end position="444"/>
    </location>
</feature>
<dbReference type="PROSITE" id="PS00758">
    <property type="entry name" value="ARGE_DAPE_CPG2_1"/>
    <property type="match status" value="1"/>
</dbReference>
<keyword evidence="4" id="KW-0862">Zinc</keyword>
<dbReference type="Gene3D" id="3.30.70.360">
    <property type="match status" value="1"/>
</dbReference>
<protein>
    <submittedName>
        <fullName evidence="7">M20/M25/M40 family metallo-hydrolase</fullName>
    </submittedName>
</protein>
<sequence length="444" mass="46449">MPFPRLPRLSAAFVCISLAALHCAAADPPSSPAPPVEPAVDQAISRLLAAPATQRVMQAVKADHERTLADLRLLTEIPAPPFKEKARAEAFLARAKALGLDAHIDAEGNVIGVRKGTGRGPRLLVSAHLDTVFPEGTDVTVKIRDGKWFAPGVSDDTRGLTVLLSWLKVLNDLKVQTVGDLVFAANVGEEELGDLRGMKAIFREHGDIDGMVGLEPDPSGSITTGGVGSHRYEVTFKGPGGHSYVTFGLPSAIHGMGRAIAKIGDVRPPADPKTTFTVGTAGGGTAVNAIAAEARMAIDIRSADMNSLQATDRQVMAAIAAGVAEENARWDSNTLSASTRLIGDRPAGSTPADARIVQAAVRANTAFGRSAPKLMPNSSDANVPMSLGIPAVILSSGGESGGWHSKGEWWNPANAWEDAQVGLVTILALVGVHDVTEPLLARRK</sequence>
<evidence type="ECO:0000313" key="7">
    <source>
        <dbReference type="EMBL" id="MEJ8810555.1"/>
    </source>
</evidence>
<dbReference type="PANTHER" id="PTHR43808">
    <property type="entry name" value="ACETYLORNITHINE DEACETYLASE"/>
    <property type="match status" value="1"/>
</dbReference>
<accession>A0ABU8VA70</accession>
<dbReference type="InterPro" id="IPR050072">
    <property type="entry name" value="Peptidase_M20A"/>
</dbReference>
<evidence type="ECO:0000313" key="8">
    <source>
        <dbReference type="Proteomes" id="UP001365846"/>
    </source>
</evidence>
<dbReference type="Proteomes" id="UP001365846">
    <property type="component" value="Unassembled WGS sequence"/>
</dbReference>